<feature type="transmembrane region" description="Helical" evidence="1">
    <location>
        <begin position="119"/>
        <end position="140"/>
    </location>
</feature>
<gene>
    <name evidence="3" type="ORF">NC998_21490</name>
</gene>
<feature type="transmembrane region" description="Helical" evidence="1">
    <location>
        <begin position="186"/>
        <end position="202"/>
    </location>
</feature>
<dbReference type="RefSeq" id="WP_190440854.1">
    <property type="nucleotide sequence ID" value="NZ_JAMPKM010000016.1"/>
</dbReference>
<dbReference type="PANTHER" id="PTHR43592:SF20">
    <property type="entry name" value="ALPHA_BETA-HYDROLASES SUPERFAMILY PROTEIN"/>
    <property type="match status" value="1"/>
</dbReference>
<accession>A0ABV0JD10</accession>
<feature type="transmembrane region" description="Helical" evidence="1">
    <location>
        <begin position="45"/>
        <end position="65"/>
    </location>
</feature>
<name>A0ABV0JD10_9CYAN</name>
<dbReference type="EMBL" id="JAMPKM010000016">
    <property type="protein sequence ID" value="MEP0819677.1"/>
    <property type="molecule type" value="Genomic_DNA"/>
</dbReference>
<dbReference type="GO" id="GO:0008237">
    <property type="term" value="F:metallopeptidase activity"/>
    <property type="evidence" value="ECO:0007669"/>
    <property type="project" value="UniProtKB-KW"/>
</dbReference>
<feature type="transmembrane region" description="Helical" evidence="1">
    <location>
        <begin position="161"/>
        <end position="180"/>
    </location>
</feature>
<feature type="domain" description="CAAX prenyl protease 2/Lysostaphin resistance protein A-like" evidence="2">
    <location>
        <begin position="126"/>
        <end position="206"/>
    </location>
</feature>
<evidence type="ECO:0000313" key="3">
    <source>
        <dbReference type="EMBL" id="MEP0819677.1"/>
    </source>
</evidence>
<dbReference type="PANTHER" id="PTHR43592">
    <property type="entry name" value="CAAX AMINO TERMINAL PROTEASE"/>
    <property type="match status" value="1"/>
</dbReference>
<feature type="transmembrane region" description="Helical" evidence="1">
    <location>
        <begin position="268"/>
        <end position="288"/>
    </location>
</feature>
<keyword evidence="4" id="KW-1185">Reference proteome</keyword>
<organism evidence="3 4">
    <name type="scientific">Trichocoleus desertorum GB2-A4</name>
    <dbReference type="NCBI Taxonomy" id="2933944"/>
    <lineage>
        <taxon>Bacteria</taxon>
        <taxon>Bacillati</taxon>
        <taxon>Cyanobacteriota</taxon>
        <taxon>Cyanophyceae</taxon>
        <taxon>Leptolyngbyales</taxon>
        <taxon>Trichocoleusaceae</taxon>
        <taxon>Trichocoleus</taxon>
    </lineage>
</organism>
<dbReference type="InterPro" id="IPR003675">
    <property type="entry name" value="Rce1/LyrA-like_dom"/>
</dbReference>
<evidence type="ECO:0000256" key="1">
    <source>
        <dbReference type="SAM" id="Phobius"/>
    </source>
</evidence>
<evidence type="ECO:0000313" key="4">
    <source>
        <dbReference type="Proteomes" id="UP001464891"/>
    </source>
</evidence>
<dbReference type="Pfam" id="PF02517">
    <property type="entry name" value="Rce1-like"/>
    <property type="match status" value="1"/>
</dbReference>
<reference evidence="3 4" key="1">
    <citation type="submission" date="2022-04" db="EMBL/GenBank/DDBJ databases">
        <title>Positive selection, recombination, and allopatry shape intraspecific diversity of widespread and dominant cyanobacteria.</title>
        <authorList>
            <person name="Wei J."/>
            <person name="Shu W."/>
            <person name="Hu C."/>
        </authorList>
    </citation>
    <scope>NUCLEOTIDE SEQUENCE [LARGE SCALE GENOMIC DNA]</scope>
    <source>
        <strain evidence="3 4">GB2-A4</strain>
    </source>
</reference>
<feature type="transmembrane region" description="Helical" evidence="1">
    <location>
        <begin position="86"/>
        <end position="107"/>
    </location>
</feature>
<keyword evidence="3" id="KW-0482">Metalloprotease</keyword>
<sequence length="297" mass="33083">MKLHLTRLAHYPAPIRLAIFVVSLLLVWLPVAGPIYWLLDDQNLISILTLTLLYVEFILLARFWGRRVYQDTTILQSYGLKLSRQNGLELLGGLGIGVCSLLGMFLVKGALGWLNWRSPSVFLLQIILEGLLVSLGIGFAEELFFRGWLLHELERDYRPTTALGVASTVFALAHFIKPIAEIRRTWINFPALVLLGLALGWAKRATHAKASLDEPSDRARPRFQGQLGLPTGLHTGLVWGYYIINVGGLIRYSNRIPEWITGIDSNPLAGAIGILCLSLIALGMNLAARRRQAIAKR</sequence>
<dbReference type="Proteomes" id="UP001464891">
    <property type="component" value="Unassembled WGS sequence"/>
</dbReference>
<keyword evidence="1" id="KW-1133">Transmembrane helix</keyword>
<proteinExistence type="predicted"/>
<keyword evidence="3" id="KW-0645">Protease</keyword>
<feature type="transmembrane region" description="Helical" evidence="1">
    <location>
        <begin position="17"/>
        <end position="39"/>
    </location>
</feature>
<feature type="transmembrane region" description="Helical" evidence="1">
    <location>
        <begin position="223"/>
        <end position="244"/>
    </location>
</feature>
<comment type="caution">
    <text evidence="3">The sequence shown here is derived from an EMBL/GenBank/DDBJ whole genome shotgun (WGS) entry which is preliminary data.</text>
</comment>
<keyword evidence="1" id="KW-0472">Membrane</keyword>
<evidence type="ECO:0000259" key="2">
    <source>
        <dbReference type="Pfam" id="PF02517"/>
    </source>
</evidence>
<protein>
    <submittedName>
        <fullName evidence="3">CPBP family intramembrane metalloprotease</fullName>
    </submittedName>
</protein>
<keyword evidence="3" id="KW-0378">Hydrolase</keyword>
<keyword evidence="1" id="KW-0812">Transmembrane</keyword>